<name>A0A2D0AHS6_9FLAO</name>
<gene>
    <name evidence="2" type="ORF">BWK62_06800</name>
</gene>
<keyword evidence="2" id="KW-0808">Transferase</keyword>
<dbReference type="Gene3D" id="3.30.450.20">
    <property type="entry name" value="PAS domain"/>
    <property type="match status" value="1"/>
</dbReference>
<dbReference type="SUPFAM" id="SSF55785">
    <property type="entry name" value="PYP-like sensor domain (PAS domain)"/>
    <property type="match status" value="1"/>
</dbReference>
<dbReference type="InterPro" id="IPR013655">
    <property type="entry name" value="PAS_fold_3"/>
</dbReference>
<sequence>MDLEIKKPVPINEEVVWDTTKTIMSKTDSYGTIEYVNEVFAEVSGYQEYELVGQPHNIVRHPDMPQIIFKVLWDNIKKGHKFHGIIKNLSKSGRYYWVITDFDYVVDENANILKYIARRKAVPKEVVKKVEDLYTKLLQIEQVRGIDGSEKFLTGYLEELGMTYVQLITKIMVDEANEEEEKQELEVAKTNDDLEHVRSGFFSKFFATKLNLF</sequence>
<dbReference type="EMBL" id="MTCY01000015">
    <property type="protein sequence ID" value="OWP77661.1"/>
    <property type="molecule type" value="Genomic_DNA"/>
</dbReference>
<protein>
    <submittedName>
        <fullName evidence="2">Histidine kinase</fullName>
    </submittedName>
</protein>
<feature type="domain" description="PAS" evidence="1">
    <location>
        <begin position="28"/>
        <end position="79"/>
    </location>
</feature>
<dbReference type="InterPro" id="IPR000014">
    <property type="entry name" value="PAS"/>
</dbReference>
<dbReference type="Proteomes" id="UP000198034">
    <property type="component" value="Unassembled WGS sequence"/>
</dbReference>
<dbReference type="Pfam" id="PF08447">
    <property type="entry name" value="PAS_3"/>
    <property type="match status" value="1"/>
</dbReference>
<dbReference type="NCBIfam" id="TIGR00229">
    <property type="entry name" value="sensory_box"/>
    <property type="match status" value="1"/>
</dbReference>
<reference evidence="2 3" key="1">
    <citation type="journal article" date="2017" name="Infect. Genet. Evol.">
        <title>Comparative genome analysis of fish pathogen Flavobacterium columnare reveals extensive sequence diversity within the species.</title>
        <authorList>
            <person name="Kayansamruaj P."/>
            <person name="Dong H.T."/>
            <person name="Hirono I."/>
            <person name="Kondo H."/>
            <person name="Senapin S."/>
            <person name="Rodkhum C."/>
        </authorList>
    </citation>
    <scope>NUCLEOTIDE SEQUENCE [LARGE SCALE GENOMIC DNA]</scope>
    <source>
        <strain evidence="2 3">1214</strain>
    </source>
</reference>
<dbReference type="GO" id="GO:0016301">
    <property type="term" value="F:kinase activity"/>
    <property type="evidence" value="ECO:0007669"/>
    <property type="project" value="UniProtKB-KW"/>
</dbReference>
<dbReference type="InterPro" id="IPR035965">
    <property type="entry name" value="PAS-like_dom_sf"/>
</dbReference>
<dbReference type="AlphaFoldDB" id="A0A2D0AHS6"/>
<dbReference type="CDD" id="cd00130">
    <property type="entry name" value="PAS"/>
    <property type="match status" value="1"/>
</dbReference>
<organism evidence="2 3">
    <name type="scientific">Flavobacterium columnare</name>
    <dbReference type="NCBI Taxonomy" id="996"/>
    <lineage>
        <taxon>Bacteria</taxon>
        <taxon>Pseudomonadati</taxon>
        <taxon>Bacteroidota</taxon>
        <taxon>Flavobacteriia</taxon>
        <taxon>Flavobacteriales</taxon>
        <taxon>Flavobacteriaceae</taxon>
        <taxon>Flavobacterium</taxon>
    </lineage>
</organism>
<evidence type="ECO:0000313" key="2">
    <source>
        <dbReference type="EMBL" id="OWP77661.1"/>
    </source>
</evidence>
<proteinExistence type="predicted"/>
<evidence type="ECO:0000313" key="3">
    <source>
        <dbReference type="Proteomes" id="UP000198034"/>
    </source>
</evidence>
<comment type="caution">
    <text evidence="2">The sequence shown here is derived from an EMBL/GenBank/DDBJ whole genome shotgun (WGS) entry which is preliminary data.</text>
</comment>
<keyword evidence="2" id="KW-0418">Kinase</keyword>
<dbReference type="PROSITE" id="PS50112">
    <property type="entry name" value="PAS"/>
    <property type="match status" value="1"/>
</dbReference>
<evidence type="ECO:0000259" key="1">
    <source>
        <dbReference type="PROSITE" id="PS50112"/>
    </source>
</evidence>
<accession>A0A2D0AHS6</accession>